<evidence type="ECO:0000256" key="2">
    <source>
        <dbReference type="ARBA" id="ARBA00004873"/>
    </source>
</evidence>
<protein>
    <recommendedName>
        <fullName evidence="6 15">Anthranilate synthase component 1</fullName>
        <ecNumber evidence="5 15">4.1.3.27</ecNumber>
    </recommendedName>
</protein>
<dbReference type="PANTHER" id="PTHR11236">
    <property type="entry name" value="AMINOBENZOATE/ANTHRANILATE SYNTHASE"/>
    <property type="match status" value="1"/>
</dbReference>
<dbReference type="SUPFAM" id="SSF56322">
    <property type="entry name" value="ADC synthase"/>
    <property type="match status" value="1"/>
</dbReference>
<keyword evidence="8 15" id="KW-0479">Metal-binding</keyword>
<dbReference type="Gene3D" id="3.60.120.10">
    <property type="entry name" value="Anthranilate synthase"/>
    <property type="match status" value="1"/>
</dbReference>
<keyword evidence="7 15" id="KW-0028">Amino-acid biosynthesis</keyword>
<gene>
    <name evidence="15" type="primary">trpE</name>
    <name evidence="18" type="ORF">SAMN04488692_103145</name>
</gene>
<dbReference type="EC" id="4.1.3.27" evidence="5 15"/>
<evidence type="ECO:0000256" key="4">
    <source>
        <dbReference type="ARBA" id="ARBA00011575"/>
    </source>
</evidence>
<proteinExistence type="inferred from homology"/>
<evidence type="ECO:0000256" key="15">
    <source>
        <dbReference type="RuleBase" id="RU364045"/>
    </source>
</evidence>
<comment type="cofactor">
    <cofactor evidence="1 15">
        <name>Mg(2+)</name>
        <dbReference type="ChEBI" id="CHEBI:18420"/>
    </cofactor>
</comment>
<comment type="pathway">
    <text evidence="2 15">Amino-acid biosynthesis; L-tryptophan biosynthesis; L-tryptophan from chorismate: step 1/5.</text>
</comment>
<dbReference type="Pfam" id="PF04715">
    <property type="entry name" value="Anth_synt_I_N"/>
    <property type="match status" value="1"/>
</dbReference>
<evidence type="ECO:0000256" key="10">
    <source>
        <dbReference type="ARBA" id="ARBA00022842"/>
    </source>
</evidence>
<comment type="function">
    <text evidence="13 15">Part of a heterotetrameric complex that catalyzes the two-step biosynthesis of anthranilate, an intermediate in the biosynthesis of L-tryptophan. In the first step, the glutamine-binding beta subunit (TrpG) of anthranilate synthase (AS) provides the glutamine amidotransferase activity which generates ammonia as a substrate that, along with chorismate, is used in the second step, catalyzed by the large alpha subunit of AS (TrpE) to produce anthranilate. In the absence of TrpG, TrpE can synthesize anthranilate directly from chorismate and high concentrations of ammonia.</text>
</comment>
<dbReference type="Pfam" id="PF00425">
    <property type="entry name" value="Chorismate_bind"/>
    <property type="match status" value="1"/>
</dbReference>
<comment type="similarity">
    <text evidence="3 15">Belongs to the anthranilate synthase component I family.</text>
</comment>
<keyword evidence="12 15" id="KW-0456">Lyase</keyword>
<name>A0A1G9J5I1_9FIRM</name>
<keyword evidence="11 15" id="KW-0057">Aromatic amino acid biosynthesis</keyword>
<evidence type="ECO:0000256" key="5">
    <source>
        <dbReference type="ARBA" id="ARBA00012266"/>
    </source>
</evidence>
<dbReference type="InterPro" id="IPR015890">
    <property type="entry name" value="Chorismate_C"/>
</dbReference>
<evidence type="ECO:0000256" key="6">
    <source>
        <dbReference type="ARBA" id="ARBA00020653"/>
    </source>
</evidence>
<dbReference type="GO" id="GO:0000162">
    <property type="term" value="P:L-tryptophan biosynthetic process"/>
    <property type="evidence" value="ECO:0007669"/>
    <property type="project" value="UniProtKB-UniPathway"/>
</dbReference>
<accession>A0A1G9J5I1</accession>
<dbReference type="GO" id="GO:0046872">
    <property type="term" value="F:metal ion binding"/>
    <property type="evidence" value="ECO:0007669"/>
    <property type="project" value="UniProtKB-KW"/>
</dbReference>
<dbReference type="GO" id="GO:0004049">
    <property type="term" value="F:anthranilate synthase activity"/>
    <property type="evidence" value="ECO:0007669"/>
    <property type="project" value="UniProtKB-EC"/>
</dbReference>
<keyword evidence="9 15" id="KW-0822">Tryptophan biosynthesis</keyword>
<dbReference type="AlphaFoldDB" id="A0A1G9J5I1"/>
<dbReference type="InterPro" id="IPR005801">
    <property type="entry name" value="ADC_synthase"/>
</dbReference>
<dbReference type="PRINTS" id="PR00095">
    <property type="entry name" value="ANTSNTHASEI"/>
</dbReference>
<sequence length="508" mass="57137">MITLDEFKKHSQNHNLIPVYDRIIADTLTPVSLYQNLTAEDDYSFLLESATTGKKLNVGRYSFIGLEPEKVIKFNGKRIILIDKNDEPINQVEDSDFNLYIEEFLGQFDPYVPDDLPPFSGGLVGYFGYEMISSWEDIYHDQPGKSLQKSDLPHSVLVLARTVLAYDHLDNTLKIIYNVSLNGDETEKDKERLYHQARDKIDGLIDQIGNAPQEIIESGSDSLSPEEMTSNTTGEEFEKMVEQAREHIFAGEAFQIVLSQRFSLTTDIPPFRVYRALRVSNPSPYMFFLNFPDLKLIGSSPEVLVRVEGERIITRPLAGTRPRGGDGQEDKEYRESLLKDEKERAEHTMLVDLGRNDIARVSRHGSVEVTELMEIELYSRVMHLASQVEGIKRDDVSFMDVLSAVFPAGTVSGAPKIRAIELIDQLEKEPRGPYAGTVGYLDFSGNLDTCITIRTLFMKNGELTAQVGAGMVADSVPAREHQEILDKAEALFEALQIVEEEPPHGLGN</sequence>
<feature type="domain" description="Chorismate-utilising enzyme C-terminal" evidence="16">
    <location>
        <begin position="235"/>
        <end position="487"/>
    </location>
</feature>
<evidence type="ECO:0000259" key="17">
    <source>
        <dbReference type="Pfam" id="PF04715"/>
    </source>
</evidence>
<dbReference type="RefSeq" id="WP_089758354.1">
    <property type="nucleotide sequence ID" value="NZ_FNGO01000003.1"/>
</dbReference>
<dbReference type="PANTHER" id="PTHR11236:SF48">
    <property type="entry name" value="ISOCHORISMATE SYNTHASE MENF"/>
    <property type="match status" value="1"/>
</dbReference>
<evidence type="ECO:0000313" key="19">
    <source>
        <dbReference type="Proteomes" id="UP000199476"/>
    </source>
</evidence>
<reference evidence="18 19" key="1">
    <citation type="submission" date="2016-10" db="EMBL/GenBank/DDBJ databases">
        <authorList>
            <person name="de Groot N.N."/>
        </authorList>
    </citation>
    <scope>NUCLEOTIDE SEQUENCE [LARGE SCALE GENOMIC DNA]</scope>
    <source>
        <strain evidence="18 19">SLAS-1</strain>
    </source>
</reference>
<organism evidence="18 19">
    <name type="scientific">Halarsenatibacter silvermanii</name>
    <dbReference type="NCBI Taxonomy" id="321763"/>
    <lineage>
        <taxon>Bacteria</taxon>
        <taxon>Bacillati</taxon>
        <taxon>Bacillota</taxon>
        <taxon>Clostridia</taxon>
        <taxon>Halanaerobiales</taxon>
        <taxon>Halarsenatibacteraceae</taxon>
        <taxon>Halarsenatibacter</taxon>
    </lineage>
</organism>
<evidence type="ECO:0000256" key="12">
    <source>
        <dbReference type="ARBA" id="ARBA00023239"/>
    </source>
</evidence>
<dbReference type="NCBIfam" id="TIGR00564">
    <property type="entry name" value="trpE_most"/>
    <property type="match status" value="1"/>
</dbReference>
<comment type="subunit">
    <text evidence="4 15">Heterotetramer consisting of two non-identical subunits: a beta subunit (TrpG) and a large alpha subunit (TrpE).</text>
</comment>
<dbReference type="InterPro" id="IPR005256">
    <property type="entry name" value="Anth_synth_I_PabB"/>
</dbReference>
<dbReference type="EMBL" id="FNGO01000003">
    <property type="protein sequence ID" value="SDL32788.1"/>
    <property type="molecule type" value="Genomic_DNA"/>
</dbReference>
<dbReference type="UniPathway" id="UPA00035">
    <property type="reaction ID" value="UER00040"/>
</dbReference>
<evidence type="ECO:0000256" key="11">
    <source>
        <dbReference type="ARBA" id="ARBA00023141"/>
    </source>
</evidence>
<dbReference type="Proteomes" id="UP000199476">
    <property type="component" value="Unassembled WGS sequence"/>
</dbReference>
<dbReference type="OrthoDB" id="9803598at2"/>
<keyword evidence="10 15" id="KW-0460">Magnesium</keyword>
<evidence type="ECO:0000313" key="18">
    <source>
        <dbReference type="EMBL" id="SDL32788.1"/>
    </source>
</evidence>
<dbReference type="InterPro" id="IPR019999">
    <property type="entry name" value="Anth_synth_I-like"/>
</dbReference>
<keyword evidence="19" id="KW-1185">Reference proteome</keyword>
<evidence type="ECO:0000256" key="7">
    <source>
        <dbReference type="ARBA" id="ARBA00022605"/>
    </source>
</evidence>
<dbReference type="STRING" id="321763.SAMN04488692_103145"/>
<evidence type="ECO:0000256" key="1">
    <source>
        <dbReference type="ARBA" id="ARBA00001946"/>
    </source>
</evidence>
<feature type="domain" description="Anthranilate synthase component I N-terminal" evidence="17">
    <location>
        <begin position="26"/>
        <end position="174"/>
    </location>
</feature>
<dbReference type="InterPro" id="IPR006805">
    <property type="entry name" value="Anth_synth_I_N"/>
</dbReference>
<evidence type="ECO:0000256" key="3">
    <source>
        <dbReference type="ARBA" id="ARBA00009562"/>
    </source>
</evidence>
<evidence type="ECO:0000259" key="16">
    <source>
        <dbReference type="Pfam" id="PF00425"/>
    </source>
</evidence>
<evidence type="ECO:0000256" key="14">
    <source>
        <dbReference type="ARBA" id="ARBA00047683"/>
    </source>
</evidence>
<comment type="catalytic activity">
    <reaction evidence="14 15">
        <text>chorismate + L-glutamine = anthranilate + pyruvate + L-glutamate + H(+)</text>
        <dbReference type="Rhea" id="RHEA:21732"/>
        <dbReference type="ChEBI" id="CHEBI:15361"/>
        <dbReference type="ChEBI" id="CHEBI:15378"/>
        <dbReference type="ChEBI" id="CHEBI:16567"/>
        <dbReference type="ChEBI" id="CHEBI:29748"/>
        <dbReference type="ChEBI" id="CHEBI:29985"/>
        <dbReference type="ChEBI" id="CHEBI:58359"/>
        <dbReference type="EC" id="4.1.3.27"/>
    </reaction>
</comment>
<evidence type="ECO:0000256" key="9">
    <source>
        <dbReference type="ARBA" id="ARBA00022822"/>
    </source>
</evidence>
<evidence type="ECO:0000256" key="8">
    <source>
        <dbReference type="ARBA" id="ARBA00022723"/>
    </source>
</evidence>
<evidence type="ECO:0000256" key="13">
    <source>
        <dbReference type="ARBA" id="ARBA00025634"/>
    </source>
</evidence>